<dbReference type="EMBL" id="JABEZW010000006">
    <property type="protein sequence ID" value="MBA0767260.1"/>
    <property type="molecule type" value="Genomic_DNA"/>
</dbReference>
<proteinExistence type="predicted"/>
<keyword evidence="2" id="KW-1185">Reference proteome</keyword>
<sequence length="38" mass="4464">MRNLLPYTQKDRATGKDAQTATHILKNYMLRMLLIKES</sequence>
<protein>
    <submittedName>
        <fullName evidence="1">Uncharacterized protein</fullName>
    </submittedName>
</protein>
<evidence type="ECO:0000313" key="1">
    <source>
        <dbReference type="EMBL" id="MBA0767260.1"/>
    </source>
</evidence>
<dbReference type="Proteomes" id="UP000593568">
    <property type="component" value="Unassembled WGS sequence"/>
</dbReference>
<reference evidence="1 2" key="1">
    <citation type="journal article" date="2019" name="Genome Biol. Evol.">
        <title>Insights into the evolution of the New World diploid cottons (Gossypium, subgenus Houzingenia) based on genome sequencing.</title>
        <authorList>
            <person name="Grover C.E."/>
            <person name="Arick M.A. 2nd"/>
            <person name="Thrash A."/>
            <person name="Conover J.L."/>
            <person name="Sanders W.S."/>
            <person name="Peterson D.G."/>
            <person name="Frelichowski J.E."/>
            <person name="Scheffler J.A."/>
            <person name="Scheffler B.E."/>
            <person name="Wendel J.F."/>
        </authorList>
    </citation>
    <scope>NUCLEOTIDE SEQUENCE [LARGE SCALE GENOMIC DNA]</scope>
    <source>
        <strain evidence="1">8</strain>
        <tissue evidence="1">Leaf</tissue>
    </source>
</reference>
<evidence type="ECO:0000313" key="2">
    <source>
        <dbReference type="Proteomes" id="UP000593568"/>
    </source>
</evidence>
<organism evidence="1 2">
    <name type="scientific">Gossypium trilobum</name>
    <dbReference type="NCBI Taxonomy" id="34281"/>
    <lineage>
        <taxon>Eukaryota</taxon>
        <taxon>Viridiplantae</taxon>
        <taxon>Streptophyta</taxon>
        <taxon>Embryophyta</taxon>
        <taxon>Tracheophyta</taxon>
        <taxon>Spermatophyta</taxon>
        <taxon>Magnoliopsida</taxon>
        <taxon>eudicotyledons</taxon>
        <taxon>Gunneridae</taxon>
        <taxon>Pentapetalae</taxon>
        <taxon>rosids</taxon>
        <taxon>malvids</taxon>
        <taxon>Malvales</taxon>
        <taxon>Malvaceae</taxon>
        <taxon>Malvoideae</taxon>
        <taxon>Gossypium</taxon>
    </lineage>
</organism>
<comment type="caution">
    <text evidence="1">The sequence shown here is derived from an EMBL/GenBank/DDBJ whole genome shotgun (WGS) entry which is preliminary data.</text>
</comment>
<name>A0A7J9E2N0_9ROSI</name>
<dbReference type="AlphaFoldDB" id="A0A7J9E2N0"/>
<accession>A0A7J9E2N0</accession>
<gene>
    <name evidence="1" type="ORF">Gotri_016170</name>
</gene>